<accession>A0A8H6X7E4</accession>
<dbReference type="Proteomes" id="UP000623467">
    <property type="component" value="Unassembled WGS sequence"/>
</dbReference>
<comment type="caution">
    <text evidence="1">The sequence shown here is derived from an EMBL/GenBank/DDBJ whole genome shotgun (WGS) entry which is preliminary data.</text>
</comment>
<dbReference type="AlphaFoldDB" id="A0A8H6X7E4"/>
<proteinExistence type="predicted"/>
<name>A0A8H6X7E4_9AGAR</name>
<sequence>MLAHAPFVLLKICRRWREIALTTPRLWATLDVNVVSLRNGLCPGSSSSSAEWTSLAAGWLSRSRDSPLSVTLRHPPEEEDLECDMFQPDFVFIRCIAHRLESLEVYGLAEGDESLDFTPGLFLLLQRLVIGPAVPGTYLEADSLAFFAGVPELRELVLSGRLPIPVSEISLPWKQLTAFSGHDFALDDFLDILRSAPDLERCDISLRFHGLHQPQSVTHPRLQYLTIFPDSDADNWPSYEILKFVTLPSLGTLDVSQIIGLTHDGLESFLSRSSAPLRQLAVAPDCEDDYSIWDIAFRLIPDLEDLRLHCRESIFQEGFLKAFSRSEDRLLPNLRRLVIRLPSSRHGDVCAALEERRKHEDKLSTAMMLLAPEDAALPSLNIRFV</sequence>
<evidence type="ECO:0000313" key="1">
    <source>
        <dbReference type="EMBL" id="KAF7335371.1"/>
    </source>
</evidence>
<evidence type="ECO:0000313" key="2">
    <source>
        <dbReference type="Proteomes" id="UP000623467"/>
    </source>
</evidence>
<dbReference type="InterPro" id="IPR032675">
    <property type="entry name" value="LRR_dom_sf"/>
</dbReference>
<dbReference type="Gene3D" id="3.80.10.10">
    <property type="entry name" value="Ribonuclease Inhibitor"/>
    <property type="match status" value="1"/>
</dbReference>
<dbReference type="OrthoDB" id="2269034at2759"/>
<gene>
    <name evidence="1" type="ORF">MSAN_02348000</name>
</gene>
<protein>
    <submittedName>
        <fullName evidence="1">F-box domain-containing protein</fullName>
    </submittedName>
</protein>
<organism evidence="1 2">
    <name type="scientific">Mycena sanguinolenta</name>
    <dbReference type="NCBI Taxonomy" id="230812"/>
    <lineage>
        <taxon>Eukaryota</taxon>
        <taxon>Fungi</taxon>
        <taxon>Dikarya</taxon>
        <taxon>Basidiomycota</taxon>
        <taxon>Agaricomycotina</taxon>
        <taxon>Agaricomycetes</taxon>
        <taxon>Agaricomycetidae</taxon>
        <taxon>Agaricales</taxon>
        <taxon>Marasmiineae</taxon>
        <taxon>Mycenaceae</taxon>
        <taxon>Mycena</taxon>
    </lineage>
</organism>
<dbReference type="EMBL" id="JACAZH010000041">
    <property type="protein sequence ID" value="KAF7335371.1"/>
    <property type="molecule type" value="Genomic_DNA"/>
</dbReference>
<keyword evidence="2" id="KW-1185">Reference proteome</keyword>
<reference evidence="1" key="1">
    <citation type="submission" date="2020-05" db="EMBL/GenBank/DDBJ databases">
        <title>Mycena genomes resolve the evolution of fungal bioluminescence.</title>
        <authorList>
            <person name="Tsai I.J."/>
        </authorList>
    </citation>
    <scope>NUCLEOTIDE SEQUENCE</scope>
    <source>
        <strain evidence="1">160909Yilan</strain>
    </source>
</reference>